<evidence type="ECO:0000313" key="2">
    <source>
        <dbReference type="Proteomes" id="UP000241690"/>
    </source>
</evidence>
<dbReference type="RefSeq" id="XP_024776477.1">
    <property type="nucleotide sequence ID" value="XM_024921327.1"/>
</dbReference>
<gene>
    <name evidence="1" type="ORF">M431DRAFT_550959</name>
</gene>
<protein>
    <submittedName>
        <fullName evidence="1">Uncharacterized protein</fullName>
    </submittedName>
</protein>
<name>A0A2T4AI81_TRIHA</name>
<evidence type="ECO:0000313" key="1">
    <source>
        <dbReference type="EMBL" id="PTB56800.1"/>
    </source>
</evidence>
<accession>A0A2T4AI81</accession>
<keyword evidence="2" id="KW-1185">Reference proteome</keyword>
<dbReference type="EMBL" id="KZ679678">
    <property type="protein sequence ID" value="PTB56800.1"/>
    <property type="molecule type" value="Genomic_DNA"/>
</dbReference>
<dbReference type="AlphaFoldDB" id="A0A2T4AI81"/>
<organism evidence="1 2">
    <name type="scientific">Trichoderma harzianum CBS 226.95</name>
    <dbReference type="NCBI Taxonomy" id="983964"/>
    <lineage>
        <taxon>Eukaryota</taxon>
        <taxon>Fungi</taxon>
        <taxon>Dikarya</taxon>
        <taxon>Ascomycota</taxon>
        <taxon>Pezizomycotina</taxon>
        <taxon>Sordariomycetes</taxon>
        <taxon>Hypocreomycetidae</taxon>
        <taxon>Hypocreales</taxon>
        <taxon>Hypocreaceae</taxon>
        <taxon>Trichoderma</taxon>
    </lineage>
</organism>
<proteinExistence type="predicted"/>
<dbReference type="GeneID" id="36629907"/>
<sequence>MLSPYLASATSVSVCCSDGVSLCYTLCYTLCHRTCLKFSLSVGVCSRALLLANNFPSCVSFSLPSSAMWERLQSFINNKDHCRLSVFLQSDWPTPSATPAQVSQREAEMEGLSTHLPLLVSVIHFCCLSSAFDMITKISIFYNHRIGSPESVPIARPLCCTGSGSQHREFAVLSDGERLPIREISW</sequence>
<dbReference type="Proteomes" id="UP000241690">
    <property type="component" value="Unassembled WGS sequence"/>
</dbReference>
<reference evidence="1 2" key="1">
    <citation type="submission" date="2016-07" db="EMBL/GenBank/DDBJ databases">
        <title>Multiple horizontal gene transfer events from other fungi enriched the ability of initially mycotrophic Trichoderma (Ascomycota) to feed on dead plant biomass.</title>
        <authorList>
            <consortium name="DOE Joint Genome Institute"/>
            <person name="Aerts A."/>
            <person name="Atanasova L."/>
            <person name="Chenthamara K."/>
            <person name="Zhang J."/>
            <person name="Grujic M."/>
            <person name="Henrissat B."/>
            <person name="Kuo A."/>
            <person name="Salamov A."/>
            <person name="Lipzen A."/>
            <person name="Labutti K."/>
            <person name="Barry K."/>
            <person name="Miao Y."/>
            <person name="Rahimi M.J."/>
            <person name="Shen Q."/>
            <person name="Grigoriev I.V."/>
            <person name="Kubicek C.P."/>
            <person name="Druzhinina I.S."/>
        </authorList>
    </citation>
    <scope>NUCLEOTIDE SEQUENCE [LARGE SCALE GENOMIC DNA]</scope>
    <source>
        <strain evidence="1 2">CBS 226.95</strain>
    </source>
</reference>